<evidence type="ECO:0000256" key="1">
    <source>
        <dbReference type="SAM" id="MobiDB-lite"/>
    </source>
</evidence>
<name>A0AAW2NSI1_9LAMI</name>
<reference evidence="2" key="1">
    <citation type="submission" date="2020-06" db="EMBL/GenBank/DDBJ databases">
        <authorList>
            <person name="Li T."/>
            <person name="Hu X."/>
            <person name="Zhang T."/>
            <person name="Song X."/>
            <person name="Zhang H."/>
            <person name="Dai N."/>
            <person name="Sheng W."/>
            <person name="Hou X."/>
            <person name="Wei L."/>
        </authorList>
    </citation>
    <scope>NUCLEOTIDE SEQUENCE</scope>
    <source>
        <strain evidence="2">KEN8</strain>
        <tissue evidence="2">Leaf</tissue>
    </source>
</reference>
<gene>
    <name evidence="2" type="ORF">Scaly_1665900</name>
</gene>
<organism evidence="2">
    <name type="scientific">Sesamum calycinum</name>
    <dbReference type="NCBI Taxonomy" id="2727403"/>
    <lineage>
        <taxon>Eukaryota</taxon>
        <taxon>Viridiplantae</taxon>
        <taxon>Streptophyta</taxon>
        <taxon>Embryophyta</taxon>
        <taxon>Tracheophyta</taxon>
        <taxon>Spermatophyta</taxon>
        <taxon>Magnoliopsida</taxon>
        <taxon>eudicotyledons</taxon>
        <taxon>Gunneridae</taxon>
        <taxon>Pentapetalae</taxon>
        <taxon>asterids</taxon>
        <taxon>lamiids</taxon>
        <taxon>Lamiales</taxon>
        <taxon>Pedaliaceae</taxon>
        <taxon>Sesamum</taxon>
    </lineage>
</organism>
<comment type="caution">
    <text evidence="2">The sequence shown here is derived from an EMBL/GenBank/DDBJ whole genome shotgun (WGS) entry which is preliminary data.</text>
</comment>
<reference evidence="2" key="2">
    <citation type="journal article" date="2024" name="Plant">
        <title>Genomic evolution and insights into agronomic trait innovations of Sesamum species.</title>
        <authorList>
            <person name="Miao H."/>
            <person name="Wang L."/>
            <person name="Qu L."/>
            <person name="Liu H."/>
            <person name="Sun Y."/>
            <person name="Le M."/>
            <person name="Wang Q."/>
            <person name="Wei S."/>
            <person name="Zheng Y."/>
            <person name="Lin W."/>
            <person name="Duan Y."/>
            <person name="Cao H."/>
            <person name="Xiong S."/>
            <person name="Wang X."/>
            <person name="Wei L."/>
            <person name="Li C."/>
            <person name="Ma Q."/>
            <person name="Ju M."/>
            <person name="Zhao R."/>
            <person name="Li G."/>
            <person name="Mu C."/>
            <person name="Tian Q."/>
            <person name="Mei H."/>
            <person name="Zhang T."/>
            <person name="Gao T."/>
            <person name="Zhang H."/>
        </authorList>
    </citation>
    <scope>NUCLEOTIDE SEQUENCE</scope>
    <source>
        <strain evidence="2">KEN8</strain>
    </source>
</reference>
<dbReference type="Pfam" id="PF21737">
    <property type="entry name" value="DUF6865"/>
    <property type="match status" value="1"/>
</dbReference>
<dbReference type="InterPro" id="IPR049198">
    <property type="entry name" value="DUF6865"/>
</dbReference>
<proteinExistence type="predicted"/>
<dbReference type="EMBL" id="JACGWM010000010">
    <property type="protein sequence ID" value="KAL0346499.1"/>
    <property type="molecule type" value="Genomic_DNA"/>
</dbReference>
<dbReference type="PANTHER" id="PTHR35282">
    <property type="entry name" value="F5D14.24 PROTEIN"/>
    <property type="match status" value="1"/>
</dbReference>
<dbReference type="PANTHER" id="PTHR35282:SF2">
    <property type="entry name" value="F5D14.24 PROTEIN"/>
    <property type="match status" value="1"/>
</dbReference>
<dbReference type="AlphaFoldDB" id="A0AAW2NSI1"/>
<sequence length="131" mass="14819">MSLKVEEHIQNLAHNHKKLLSMLSKTYSPYAGASSRHLKNRGQNHQYMDKLEPRQELMDDLTRESLIAISYGVPDTDHTTEISPKSMDGARVVEPLSCDGEEKYRSKLISLSYSPSPDMEVPQPLPQPLDV</sequence>
<accession>A0AAW2NSI1</accession>
<protein>
    <submittedName>
        <fullName evidence="2">Uncharacterized protein</fullName>
    </submittedName>
</protein>
<evidence type="ECO:0000313" key="2">
    <source>
        <dbReference type="EMBL" id="KAL0346499.1"/>
    </source>
</evidence>
<feature type="region of interest" description="Disordered" evidence="1">
    <location>
        <begin position="111"/>
        <end position="131"/>
    </location>
</feature>